<organism evidence="3 4">
    <name type="scientific">Rhodococcus gordoniae</name>
    <dbReference type="NCBI Taxonomy" id="223392"/>
    <lineage>
        <taxon>Bacteria</taxon>
        <taxon>Bacillati</taxon>
        <taxon>Actinomycetota</taxon>
        <taxon>Actinomycetes</taxon>
        <taxon>Mycobacteriales</taxon>
        <taxon>Nocardiaceae</taxon>
        <taxon>Rhodococcus</taxon>
    </lineage>
</organism>
<keyword evidence="2" id="KW-0732">Signal</keyword>
<dbReference type="Proteomes" id="UP000254569">
    <property type="component" value="Unassembled WGS sequence"/>
</dbReference>
<gene>
    <name evidence="3" type="ORF">NCTC13296_00755</name>
</gene>
<protein>
    <submittedName>
        <fullName evidence="3">Lipoprotein</fullName>
    </submittedName>
</protein>
<name>A0A379LV37_9NOCA</name>
<accession>A0A379LV37</accession>
<evidence type="ECO:0000256" key="2">
    <source>
        <dbReference type="SAM" id="SignalP"/>
    </source>
</evidence>
<dbReference type="PROSITE" id="PS51257">
    <property type="entry name" value="PROKAR_LIPOPROTEIN"/>
    <property type="match status" value="1"/>
</dbReference>
<keyword evidence="4" id="KW-1185">Reference proteome</keyword>
<sequence length="209" mass="21136">MRRVNPTRYAVASATLAGALLLGACSSGDDASSDTASDTTASDTATTDTAPFDADTVGEPTGLGSDILARFGSCDDVAPAVATYIEGLTLRSSSGVDEYSVYCSWETPDSATSLDEIRSVEIVLAPGSGTVPSASDLETGGLELIPDADIEAAGGIAYTMGQAVSVAAVSVTQIQLPEVEVSITGGQWGDHPSLDAPTSVTVAKELLDL</sequence>
<feature type="signal peptide" evidence="2">
    <location>
        <begin position="1"/>
        <end position="31"/>
    </location>
</feature>
<reference evidence="3 4" key="1">
    <citation type="submission" date="2018-06" db="EMBL/GenBank/DDBJ databases">
        <authorList>
            <consortium name="Pathogen Informatics"/>
            <person name="Doyle S."/>
        </authorList>
    </citation>
    <scope>NUCLEOTIDE SEQUENCE [LARGE SCALE GENOMIC DNA]</scope>
    <source>
        <strain evidence="3 4">NCTC13296</strain>
    </source>
</reference>
<dbReference type="EMBL" id="UGVI01000001">
    <property type="protein sequence ID" value="SUE13924.1"/>
    <property type="molecule type" value="Genomic_DNA"/>
</dbReference>
<evidence type="ECO:0000313" key="3">
    <source>
        <dbReference type="EMBL" id="SUE13924.1"/>
    </source>
</evidence>
<keyword evidence="3" id="KW-0449">Lipoprotein</keyword>
<proteinExistence type="predicted"/>
<evidence type="ECO:0000313" key="4">
    <source>
        <dbReference type="Proteomes" id="UP000254569"/>
    </source>
</evidence>
<feature type="compositionally biased region" description="Low complexity" evidence="1">
    <location>
        <begin position="31"/>
        <end position="55"/>
    </location>
</feature>
<feature type="chain" id="PRO_5039631055" evidence="2">
    <location>
        <begin position="32"/>
        <end position="209"/>
    </location>
</feature>
<feature type="region of interest" description="Disordered" evidence="1">
    <location>
        <begin position="31"/>
        <end position="58"/>
    </location>
</feature>
<evidence type="ECO:0000256" key="1">
    <source>
        <dbReference type="SAM" id="MobiDB-lite"/>
    </source>
</evidence>
<dbReference type="RefSeq" id="WP_064064866.1">
    <property type="nucleotide sequence ID" value="NZ_LPZN01000050.1"/>
</dbReference>
<dbReference type="OrthoDB" id="5122668at2"/>
<dbReference type="AlphaFoldDB" id="A0A379LV37"/>